<reference evidence="2 3" key="1">
    <citation type="journal article" date="2018" name="PLoS Genet.">
        <title>Population sequencing reveals clonal diversity and ancestral inbreeding in the grapevine cultivar Chardonnay.</title>
        <authorList>
            <person name="Roach M.J."/>
            <person name="Johnson D.L."/>
            <person name="Bohlmann J."/>
            <person name="van Vuuren H.J."/>
            <person name="Jones S.J."/>
            <person name="Pretorius I.S."/>
            <person name="Schmidt S.A."/>
            <person name="Borneman A.R."/>
        </authorList>
    </citation>
    <scope>NUCLEOTIDE SEQUENCE [LARGE SCALE GENOMIC DNA]</scope>
    <source>
        <strain evidence="3">cv. Chardonnay</strain>
        <tissue evidence="2">Leaf</tissue>
    </source>
</reference>
<gene>
    <name evidence="2" type="ORF">CK203_046995</name>
</gene>
<feature type="compositionally biased region" description="Low complexity" evidence="1">
    <location>
        <begin position="98"/>
        <end position="107"/>
    </location>
</feature>
<dbReference type="Proteomes" id="UP000288805">
    <property type="component" value="Unassembled WGS sequence"/>
</dbReference>
<feature type="compositionally biased region" description="Polar residues" evidence="1">
    <location>
        <begin position="125"/>
        <end position="151"/>
    </location>
</feature>
<dbReference type="EMBL" id="QGNW01000722">
    <property type="protein sequence ID" value="RVW64325.1"/>
    <property type="molecule type" value="Genomic_DNA"/>
</dbReference>
<accession>A0A438FWM9</accession>
<evidence type="ECO:0000313" key="2">
    <source>
        <dbReference type="EMBL" id="RVW64325.1"/>
    </source>
</evidence>
<feature type="region of interest" description="Disordered" evidence="1">
    <location>
        <begin position="80"/>
        <end position="151"/>
    </location>
</feature>
<name>A0A438FWM9_VITVI</name>
<evidence type="ECO:0000256" key="1">
    <source>
        <dbReference type="SAM" id="MobiDB-lite"/>
    </source>
</evidence>
<organism evidence="2 3">
    <name type="scientific">Vitis vinifera</name>
    <name type="common">Grape</name>
    <dbReference type="NCBI Taxonomy" id="29760"/>
    <lineage>
        <taxon>Eukaryota</taxon>
        <taxon>Viridiplantae</taxon>
        <taxon>Streptophyta</taxon>
        <taxon>Embryophyta</taxon>
        <taxon>Tracheophyta</taxon>
        <taxon>Spermatophyta</taxon>
        <taxon>Magnoliopsida</taxon>
        <taxon>eudicotyledons</taxon>
        <taxon>Gunneridae</taxon>
        <taxon>Pentapetalae</taxon>
        <taxon>rosids</taxon>
        <taxon>Vitales</taxon>
        <taxon>Vitaceae</taxon>
        <taxon>Viteae</taxon>
        <taxon>Vitis</taxon>
    </lineage>
</organism>
<sequence>MVGWKTGAELMQLSGILLQIKGIGNVDYPGDLGFFGTCDSGTLHEYSSLENDVYHAAGKWLKEGGGDFIGILFTEASPLTSSSSVAMASHRRRPFQRPPLSLRPPSSAENLPFSGTQVPMDELRSSNQVPMDEMNSSNPVNVFESMSSDQV</sequence>
<comment type="caution">
    <text evidence="2">The sequence shown here is derived from an EMBL/GenBank/DDBJ whole genome shotgun (WGS) entry which is preliminary data.</text>
</comment>
<dbReference type="AlphaFoldDB" id="A0A438FWM9"/>
<evidence type="ECO:0000313" key="3">
    <source>
        <dbReference type="Proteomes" id="UP000288805"/>
    </source>
</evidence>
<protein>
    <submittedName>
        <fullName evidence="2">Uncharacterized protein</fullName>
    </submittedName>
</protein>
<proteinExistence type="predicted"/>